<dbReference type="RefSeq" id="WP_089416937.1">
    <property type="nucleotide sequence ID" value="NZ_CP022423.1"/>
</dbReference>
<protein>
    <submittedName>
        <fullName evidence="1">Uncharacterized protein</fullName>
    </submittedName>
</protein>
<dbReference type="EMBL" id="CP022423">
    <property type="protein sequence ID" value="ASM77923.1"/>
    <property type="molecule type" value="Genomic_DNA"/>
</dbReference>
<sequence length="184" mass="20389">MSEDTTTRAQRVGKLKQLQQDLEQLEQAVLPEALAGTRWTRYALRGLKLTTRRISSHDELLQQLRQWAGCGWVEATGAIHEVSGQQALAEVHGRVLCADLSGPTAALRVRPSGSGWSFTEVQELADPLVEGVEPVLVCSVHHASVRGSREKLHYRVARTVPANDSTLRVLDSWFAGFMNPIRIE</sequence>
<evidence type="ECO:0000313" key="1">
    <source>
        <dbReference type="EMBL" id="ASM77923.1"/>
    </source>
</evidence>
<keyword evidence="2" id="KW-1185">Reference proteome</keyword>
<evidence type="ECO:0000313" key="2">
    <source>
        <dbReference type="Proteomes" id="UP000199729"/>
    </source>
</evidence>
<dbReference type="KEGG" id="vff:VITFI_CDS2145"/>
<gene>
    <name evidence="1" type="ORF">VITFI_CDS2145</name>
</gene>
<proteinExistence type="predicted"/>
<name>A0A221KGF7_VITFI</name>
<organism evidence="1 2">
    <name type="scientific">Vitreoscilla filiformis</name>
    <dbReference type="NCBI Taxonomy" id="63"/>
    <lineage>
        <taxon>Bacteria</taxon>
        <taxon>Pseudomonadati</taxon>
        <taxon>Pseudomonadota</taxon>
        <taxon>Betaproteobacteria</taxon>
        <taxon>Neisseriales</taxon>
        <taxon>Neisseriaceae</taxon>
        <taxon>Vitreoscilla</taxon>
    </lineage>
</organism>
<accession>A0A221KGF7</accession>
<dbReference type="AlphaFoldDB" id="A0A221KGF7"/>
<reference evidence="1 2" key="1">
    <citation type="submission" date="2017-07" db="EMBL/GenBank/DDBJ databases">
        <title>Complete Genome Sequence of the cosmetic ferment Vitreoscilla filiformis (ATCC15551).</title>
        <authorList>
            <person name="Contreras S."/>
            <person name="Sagory-Zalkind P."/>
            <person name="Blanquart H."/>
            <person name="Iltis A."/>
            <person name="Morand S.C."/>
        </authorList>
    </citation>
    <scope>NUCLEOTIDE SEQUENCE [LARGE SCALE GENOMIC DNA]</scope>
    <source>
        <strain evidence="1 2">ATCC 15551</strain>
    </source>
</reference>
<dbReference type="Proteomes" id="UP000199729">
    <property type="component" value="Chromosome"/>
</dbReference>